<evidence type="ECO:0000256" key="1">
    <source>
        <dbReference type="ARBA" id="ARBA00022691"/>
    </source>
</evidence>
<comment type="caution">
    <text evidence="6">The sequence shown here is derived from an EMBL/GenBank/DDBJ whole genome shotgun (WGS) entry which is preliminary data.</text>
</comment>
<keyword evidence="3" id="KW-0408">Iron</keyword>
<reference evidence="6 7" key="1">
    <citation type="submission" date="2019-03" db="EMBL/GenBank/DDBJ databases">
        <title>Genomics of glacier-inhabiting Cryobacterium strains.</title>
        <authorList>
            <person name="Liu Q."/>
            <person name="Xin Y.-H."/>
        </authorList>
    </citation>
    <scope>NUCLEOTIDE SEQUENCE [LARGE SCALE GENOMIC DNA]</scope>
    <source>
        <strain evidence="6 7">Hz16</strain>
    </source>
</reference>
<dbReference type="InterPro" id="IPR050377">
    <property type="entry name" value="Radical_SAM_PqqE_MftC-like"/>
</dbReference>
<gene>
    <name evidence="6" type="ORF">E3T50_13345</name>
</gene>
<keyword evidence="7" id="KW-1185">Reference proteome</keyword>
<keyword evidence="1" id="KW-0949">S-adenosyl-L-methionine</keyword>
<keyword evidence="2" id="KW-0479">Metal-binding</keyword>
<accession>A0A4R9AQS0</accession>
<evidence type="ECO:0000313" key="6">
    <source>
        <dbReference type="EMBL" id="TFD68163.1"/>
    </source>
</evidence>
<protein>
    <submittedName>
        <fullName evidence="6">Radical SAM protein</fullName>
    </submittedName>
</protein>
<dbReference type="Proteomes" id="UP000297983">
    <property type="component" value="Unassembled WGS sequence"/>
</dbReference>
<dbReference type="SFLD" id="SFLDG01067">
    <property type="entry name" value="SPASM/twitch_domain_containing"/>
    <property type="match status" value="1"/>
</dbReference>
<dbReference type="GO" id="GO:0046872">
    <property type="term" value="F:metal ion binding"/>
    <property type="evidence" value="ECO:0007669"/>
    <property type="project" value="UniProtKB-KW"/>
</dbReference>
<evidence type="ECO:0000256" key="2">
    <source>
        <dbReference type="ARBA" id="ARBA00022723"/>
    </source>
</evidence>
<evidence type="ECO:0000256" key="3">
    <source>
        <dbReference type="ARBA" id="ARBA00023004"/>
    </source>
</evidence>
<dbReference type="AlphaFoldDB" id="A0A4R9AQS0"/>
<name>A0A4R9AQS0_9MICO</name>
<dbReference type="RefSeq" id="WP_134552549.1">
    <property type="nucleotide sequence ID" value="NZ_SOHL01000027.1"/>
</dbReference>
<dbReference type="InterPro" id="IPR058240">
    <property type="entry name" value="rSAM_sf"/>
</dbReference>
<dbReference type="CDD" id="cd01335">
    <property type="entry name" value="Radical_SAM"/>
    <property type="match status" value="1"/>
</dbReference>
<evidence type="ECO:0000313" key="7">
    <source>
        <dbReference type="Proteomes" id="UP000297983"/>
    </source>
</evidence>
<keyword evidence="4" id="KW-0411">Iron-sulfur</keyword>
<dbReference type="GO" id="GO:0003824">
    <property type="term" value="F:catalytic activity"/>
    <property type="evidence" value="ECO:0007669"/>
    <property type="project" value="InterPro"/>
</dbReference>
<evidence type="ECO:0000256" key="4">
    <source>
        <dbReference type="ARBA" id="ARBA00023014"/>
    </source>
</evidence>
<dbReference type="SUPFAM" id="SSF102114">
    <property type="entry name" value="Radical SAM enzymes"/>
    <property type="match status" value="1"/>
</dbReference>
<dbReference type="Pfam" id="PF04055">
    <property type="entry name" value="Radical_SAM"/>
    <property type="match status" value="1"/>
</dbReference>
<dbReference type="PANTHER" id="PTHR11228:SF22">
    <property type="entry name" value="PEPTIDE BIOSYNTHESIS PROTEIN YYDG-RELATED"/>
    <property type="match status" value="1"/>
</dbReference>
<dbReference type="InterPro" id="IPR007197">
    <property type="entry name" value="rSAM"/>
</dbReference>
<dbReference type="PANTHER" id="PTHR11228">
    <property type="entry name" value="RADICAL SAM DOMAIN PROTEIN"/>
    <property type="match status" value="1"/>
</dbReference>
<dbReference type="EMBL" id="SOHL01000027">
    <property type="protein sequence ID" value="TFD68163.1"/>
    <property type="molecule type" value="Genomic_DNA"/>
</dbReference>
<dbReference type="GO" id="GO:0051536">
    <property type="term" value="F:iron-sulfur cluster binding"/>
    <property type="evidence" value="ECO:0007669"/>
    <property type="project" value="UniProtKB-KW"/>
</dbReference>
<sequence>MVAAIPPVSAGLLLDLVDSVRRVPTGRSVSIDFGTCDRDAALELISAWCLSSGNEIVKTEGSAVTVLHGRSPDPLAGLDPDQLPGSRVWVYTNFDCNLACDYCCVRSSPKAERRAIGADRLRQIATEAAAAEVTELILTGGEPFLLNDLDELVKTCTDKLPTTLLTNGMLFRGSRLERLRRMDRSRLTLQISLDSATPDIHDSHRGAGSWVKAVAGIRTAHDEGFRVKVAATLPADQMHELEPFHGFLDTLGIVRHDQVIRALAHRGVAETGIELTVDSLIPEVTITADGVYWHPVAADHDDQFVTRDIFPLADAIAEITRQFMEHRRSANAIAEWFPCA</sequence>
<feature type="domain" description="Radical SAM core" evidence="5">
    <location>
        <begin position="82"/>
        <end position="303"/>
    </location>
</feature>
<dbReference type="InterPro" id="IPR013785">
    <property type="entry name" value="Aldolase_TIM"/>
</dbReference>
<dbReference type="Gene3D" id="3.20.20.70">
    <property type="entry name" value="Aldolase class I"/>
    <property type="match status" value="1"/>
</dbReference>
<organism evidence="6 7">
    <name type="scientific">Cryobacterium gelidum</name>
    <dbReference type="NCBI Taxonomy" id="1259164"/>
    <lineage>
        <taxon>Bacteria</taxon>
        <taxon>Bacillati</taxon>
        <taxon>Actinomycetota</taxon>
        <taxon>Actinomycetes</taxon>
        <taxon>Micrococcales</taxon>
        <taxon>Microbacteriaceae</taxon>
        <taxon>Cryobacterium</taxon>
    </lineage>
</organism>
<dbReference type="PROSITE" id="PS51918">
    <property type="entry name" value="RADICAL_SAM"/>
    <property type="match status" value="1"/>
</dbReference>
<evidence type="ECO:0000259" key="5">
    <source>
        <dbReference type="PROSITE" id="PS51918"/>
    </source>
</evidence>
<dbReference type="SFLD" id="SFLDS00029">
    <property type="entry name" value="Radical_SAM"/>
    <property type="match status" value="1"/>
</dbReference>
<proteinExistence type="predicted"/>